<dbReference type="HOGENOM" id="CLU_106792_0_0_1"/>
<feature type="transmembrane region" description="Helical" evidence="2">
    <location>
        <begin position="41"/>
        <end position="63"/>
    </location>
</feature>
<dbReference type="Proteomes" id="UP000006352">
    <property type="component" value="Unassembled WGS sequence"/>
</dbReference>
<sequence>MSGTQQSSTRASPSSSGSKFAPYKQALKALSERTRTPLPSLVFSFAILHELTAIIPLGGFFFAARAFNVGDRITRNFPARTSEGAAAPDAKNSSVANAPTSGWMAAKSREWWQEGQTWAERVGRRYGFFGLEKRNGRDSNSSESIWSSEQVAGDVVNAVVAYCLTKALLPARIGLSLYLSPAFSRGVIEPMRLTTLRAFSRKPRSPPV</sequence>
<dbReference type="InterPro" id="IPR018811">
    <property type="entry name" value="MRX11"/>
</dbReference>
<organism evidence="3 4">
    <name type="scientific">Fibroporia radiculosa</name>
    <dbReference type="NCBI Taxonomy" id="599839"/>
    <lineage>
        <taxon>Eukaryota</taxon>
        <taxon>Fungi</taxon>
        <taxon>Dikarya</taxon>
        <taxon>Basidiomycota</taxon>
        <taxon>Agaricomycotina</taxon>
        <taxon>Agaricomycetes</taxon>
        <taxon>Polyporales</taxon>
        <taxon>Fibroporiaceae</taxon>
        <taxon>Fibroporia</taxon>
    </lineage>
</organism>
<keyword evidence="2" id="KW-0812">Transmembrane</keyword>
<proteinExistence type="predicted"/>
<dbReference type="RefSeq" id="XP_012182265.1">
    <property type="nucleotide sequence ID" value="XM_012326875.1"/>
</dbReference>
<keyword evidence="4" id="KW-1185">Reference proteome</keyword>
<feature type="region of interest" description="Disordered" evidence="1">
    <location>
        <begin position="1"/>
        <end position="20"/>
    </location>
</feature>
<evidence type="ECO:0000313" key="4">
    <source>
        <dbReference type="Proteomes" id="UP000006352"/>
    </source>
</evidence>
<dbReference type="PANTHER" id="PTHR28002">
    <property type="entry name" value="MIOREX COMPLEX COMPONENT 11"/>
    <property type="match status" value="1"/>
</dbReference>
<protein>
    <submittedName>
        <fullName evidence="3">Uncharacterized protein</fullName>
    </submittedName>
</protein>
<dbReference type="Pfam" id="PF10306">
    <property type="entry name" value="FLILHELTA"/>
    <property type="match status" value="1"/>
</dbReference>
<dbReference type="OrthoDB" id="5580261at2759"/>
<feature type="compositionally biased region" description="Low complexity" evidence="1">
    <location>
        <begin position="7"/>
        <end position="18"/>
    </location>
</feature>
<dbReference type="GeneID" id="24097893"/>
<gene>
    <name evidence="3" type="ORF">FIBRA_05097</name>
</gene>
<dbReference type="EMBL" id="HE797096">
    <property type="protein sequence ID" value="CCM02982.1"/>
    <property type="molecule type" value="Genomic_DNA"/>
</dbReference>
<evidence type="ECO:0000313" key="3">
    <source>
        <dbReference type="EMBL" id="CCM02982.1"/>
    </source>
</evidence>
<accession>J4HWY4</accession>
<dbReference type="GO" id="GO:0005739">
    <property type="term" value="C:mitochondrion"/>
    <property type="evidence" value="ECO:0007669"/>
    <property type="project" value="TreeGrafter"/>
</dbReference>
<dbReference type="PANTHER" id="PTHR28002:SF1">
    <property type="entry name" value="MIOREX COMPLEX COMPONENT 11"/>
    <property type="match status" value="1"/>
</dbReference>
<keyword evidence="2" id="KW-1133">Transmembrane helix</keyword>
<evidence type="ECO:0000256" key="1">
    <source>
        <dbReference type="SAM" id="MobiDB-lite"/>
    </source>
</evidence>
<keyword evidence="2" id="KW-0472">Membrane</keyword>
<dbReference type="InParanoid" id="J4HWY4"/>
<name>J4HWY4_9APHY</name>
<reference evidence="3 4" key="1">
    <citation type="journal article" date="2012" name="Appl. Environ. Microbiol.">
        <title>Short-read sequencing for genomic analysis of the brown rot fungus Fibroporia radiculosa.</title>
        <authorList>
            <person name="Tang J.D."/>
            <person name="Perkins A.D."/>
            <person name="Sonstegard T.S."/>
            <person name="Schroeder S.G."/>
            <person name="Burgess S.C."/>
            <person name="Diehl S.V."/>
        </authorList>
    </citation>
    <scope>NUCLEOTIDE SEQUENCE [LARGE SCALE GENOMIC DNA]</scope>
    <source>
        <strain evidence="3 4">TFFH 294</strain>
    </source>
</reference>
<evidence type="ECO:0000256" key="2">
    <source>
        <dbReference type="SAM" id="Phobius"/>
    </source>
</evidence>
<dbReference type="STRING" id="599839.J4HWY4"/>
<dbReference type="AlphaFoldDB" id="J4HWY4"/>